<gene>
    <name evidence="1" type="primary">patD</name>
    <name evidence="1" type="ORF">H6G81_31860</name>
</gene>
<proteinExistence type="predicted"/>
<protein>
    <submittedName>
        <fullName evidence="1">Heterocyst frequency control protein PatD</fullName>
    </submittedName>
</protein>
<dbReference type="NCBIfam" id="NF037954">
    <property type="entry name" value="het_cyst_PatD"/>
    <property type="match status" value="1"/>
</dbReference>
<dbReference type="InterPro" id="IPR047810">
    <property type="entry name" value="PatD-like"/>
</dbReference>
<dbReference type="Proteomes" id="UP000660380">
    <property type="component" value="Unassembled WGS sequence"/>
</dbReference>
<organism evidence="1 2">
    <name type="scientific">Scytonema hofmannii FACHB-248</name>
    <dbReference type="NCBI Taxonomy" id="1842502"/>
    <lineage>
        <taxon>Bacteria</taxon>
        <taxon>Bacillati</taxon>
        <taxon>Cyanobacteriota</taxon>
        <taxon>Cyanophyceae</taxon>
        <taxon>Nostocales</taxon>
        <taxon>Scytonemataceae</taxon>
        <taxon>Scytonema</taxon>
    </lineage>
</organism>
<reference evidence="1 2" key="1">
    <citation type="journal article" date="2020" name="ISME J.">
        <title>Comparative genomics reveals insights into cyanobacterial evolution and habitat adaptation.</title>
        <authorList>
            <person name="Chen M.Y."/>
            <person name="Teng W.K."/>
            <person name="Zhao L."/>
            <person name="Hu C.X."/>
            <person name="Zhou Y.K."/>
            <person name="Han B.P."/>
            <person name="Song L.R."/>
            <person name="Shu W.S."/>
        </authorList>
    </citation>
    <scope>NUCLEOTIDE SEQUENCE [LARGE SCALE GENOMIC DNA]</scope>
    <source>
        <strain evidence="1 2">FACHB-248</strain>
    </source>
</reference>
<sequence length="118" mass="13645">MSLNREKYHSLATLLLQLRDYITTTELNAPGLRLRVASLQQMFVVQIVPLADEDTQMPHNSREQSYQTEMSKQLRLLELDVIFFQGARQSATAQARLQTISDRLTTLMQYCEAILQQE</sequence>
<keyword evidence="2" id="KW-1185">Reference proteome</keyword>
<dbReference type="EMBL" id="JACJTA010000120">
    <property type="protein sequence ID" value="MBD2608994.1"/>
    <property type="molecule type" value="Genomic_DNA"/>
</dbReference>
<evidence type="ECO:0000313" key="1">
    <source>
        <dbReference type="EMBL" id="MBD2608994.1"/>
    </source>
</evidence>
<accession>A0ABR8H0M3</accession>
<comment type="caution">
    <text evidence="1">The sequence shown here is derived from an EMBL/GenBank/DDBJ whole genome shotgun (WGS) entry which is preliminary data.</text>
</comment>
<evidence type="ECO:0000313" key="2">
    <source>
        <dbReference type="Proteomes" id="UP000660380"/>
    </source>
</evidence>
<dbReference type="RefSeq" id="WP_029632100.1">
    <property type="nucleotide sequence ID" value="NZ_JACJTA010000120.1"/>
</dbReference>
<name>A0ABR8H0M3_9CYAN</name>